<dbReference type="InterPro" id="IPR054612">
    <property type="entry name" value="Phage_capsid-like_C"/>
</dbReference>
<accession>A0A9X2RXF0</accession>
<dbReference type="EMBL" id="JANIIC010000027">
    <property type="protein sequence ID" value="MCQ8831764.1"/>
    <property type="molecule type" value="Genomic_DNA"/>
</dbReference>
<dbReference type="RefSeq" id="WP_257632768.1">
    <property type="nucleotide sequence ID" value="NZ_JANIIC010000027.1"/>
</dbReference>
<sequence>MARNTYEAWIPEEDSSEVIMRVNQVSAVEAFASPEPMSSNSKSIPRSAGVGVSLVDKGGAYSEDVSSNDDITLTAKKFGKAIRIAEEDIDDSLANIISTKQVDWATSYAKFIDNATLAVSAAPGTGVPFTSVYYQLTQTDSGLGYTANDNVTTAGSGGVTYNDLSDVLGDVEGGDYFDLSRTVVIAHPAFRGVLRKIKDDQGMPVFVRGQQGDAGSPDTLFDLPVHWSLGAKVSATATDSPSGKPLLIVVNRDFLRLGRRSGPESIFIDGRDGLSALTDESILKMRARRGFALGHPKAASVLVGA</sequence>
<reference evidence="3" key="1">
    <citation type="submission" date="2022-06" db="EMBL/GenBank/DDBJ databases">
        <title>WGS of actinobacteria.</title>
        <authorList>
            <person name="Thawai C."/>
        </authorList>
    </citation>
    <scope>NUCLEOTIDE SEQUENCE</scope>
    <source>
        <strain evidence="3">DSM 42010</strain>
    </source>
</reference>
<keyword evidence="4" id="KW-1185">Reference proteome</keyword>
<dbReference type="SUPFAM" id="SSF56563">
    <property type="entry name" value="Major capsid protein gp5"/>
    <property type="match status" value="1"/>
</dbReference>
<proteinExistence type="predicted"/>
<dbReference type="AlphaFoldDB" id="A0A9X2RXF0"/>
<evidence type="ECO:0000256" key="1">
    <source>
        <dbReference type="ARBA" id="ARBA00004328"/>
    </source>
</evidence>
<comment type="caution">
    <text evidence="3">The sequence shown here is derived from an EMBL/GenBank/DDBJ whole genome shotgun (WGS) entry which is preliminary data.</text>
</comment>
<name>A0A9X2RXF0_STRMQ</name>
<dbReference type="Proteomes" id="UP001142400">
    <property type="component" value="Unassembled WGS sequence"/>
</dbReference>
<comment type="subcellular location">
    <subcellularLocation>
        <location evidence="1">Virion</location>
    </subcellularLocation>
</comment>
<dbReference type="NCBIfam" id="TIGR01554">
    <property type="entry name" value="major_cap_HK97"/>
    <property type="match status" value="1"/>
</dbReference>
<organism evidence="3 4">
    <name type="scientific">Streptomyces malaysiensis subsp. samsunensis</name>
    <dbReference type="NCBI Taxonomy" id="459658"/>
    <lineage>
        <taxon>Bacteria</taxon>
        <taxon>Bacillati</taxon>
        <taxon>Actinomycetota</taxon>
        <taxon>Actinomycetes</taxon>
        <taxon>Kitasatosporales</taxon>
        <taxon>Streptomycetaceae</taxon>
        <taxon>Streptomyces</taxon>
        <taxon>Streptomyces violaceusniger group</taxon>
    </lineage>
</organism>
<gene>
    <name evidence="3" type="ORF">NQU54_22510</name>
</gene>
<dbReference type="InterPro" id="IPR024455">
    <property type="entry name" value="Phage_capsid"/>
</dbReference>
<protein>
    <submittedName>
        <fullName evidence="3">Phage major capsid protein</fullName>
    </submittedName>
</protein>
<evidence type="ECO:0000259" key="2">
    <source>
        <dbReference type="Pfam" id="PF05065"/>
    </source>
</evidence>
<evidence type="ECO:0000313" key="4">
    <source>
        <dbReference type="Proteomes" id="UP001142400"/>
    </source>
</evidence>
<evidence type="ECO:0000313" key="3">
    <source>
        <dbReference type="EMBL" id="MCQ8831764.1"/>
    </source>
</evidence>
<feature type="domain" description="Phage capsid-like C-terminal" evidence="2">
    <location>
        <begin position="10"/>
        <end position="302"/>
    </location>
</feature>
<dbReference type="Pfam" id="PF05065">
    <property type="entry name" value="Phage_capsid"/>
    <property type="match status" value="1"/>
</dbReference>